<dbReference type="Proteomes" id="UP000321514">
    <property type="component" value="Unassembled WGS sequence"/>
</dbReference>
<feature type="region of interest" description="Disordered" evidence="1">
    <location>
        <begin position="117"/>
        <end position="143"/>
    </location>
</feature>
<evidence type="ECO:0000313" key="4">
    <source>
        <dbReference type="EMBL" id="SEU40265.1"/>
    </source>
</evidence>
<proteinExistence type="predicted"/>
<protein>
    <recommendedName>
        <fullName evidence="2">eCIS core domain-containing protein</fullName>
    </recommendedName>
</protein>
<feature type="region of interest" description="Disordered" evidence="1">
    <location>
        <begin position="1"/>
        <end position="35"/>
    </location>
</feature>
<dbReference type="EMBL" id="FOIB01000015">
    <property type="protein sequence ID" value="SEU40265.1"/>
    <property type="molecule type" value="Genomic_DNA"/>
</dbReference>
<feature type="compositionally biased region" description="Polar residues" evidence="1">
    <location>
        <begin position="117"/>
        <end position="132"/>
    </location>
</feature>
<reference evidence="4 5" key="1">
    <citation type="submission" date="2016-10" db="EMBL/GenBank/DDBJ databases">
        <authorList>
            <person name="Varghese N."/>
            <person name="Submissions S."/>
        </authorList>
    </citation>
    <scope>NUCLEOTIDE SEQUENCE [LARGE SCALE GENOMIC DNA]</scope>
    <source>
        <strain evidence="4 5">DSM 16525</strain>
    </source>
</reference>
<keyword evidence="5" id="KW-1185">Reference proteome</keyword>
<gene>
    <name evidence="3" type="ORF">MFU01_67310</name>
    <name evidence="4" type="ORF">SAMN05443572_11557</name>
</gene>
<dbReference type="STRING" id="1334629.MFUL124B02_09450"/>
<evidence type="ECO:0000259" key="2">
    <source>
        <dbReference type="Pfam" id="PF13699"/>
    </source>
</evidence>
<reference evidence="3 6" key="2">
    <citation type="submission" date="2019-07" db="EMBL/GenBank/DDBJ databases">
        <title>Whole genome shotgun sequence of Myxococcus fulvus NBRC 100333.</title>
        <authorList>
            <person name="Hosoyama A."/>
            <person name="Uohara A."/>
            <person name="Ohji S."/>
            <person name="Ichikawa N."/>
        </authorList>
    </citation>
    <scope>NUCLEOTIDE SEQUENCE [LARGE SCALE GENOMIC DNA]</scope>
    <source>
        <strain evidence="3 6">NBRC 100333</strain>
    </source>
</reference>
<evidence type="ECO:0000256" key="1">
    <source>
        <dbReference type="SAM" id="MobiDB-lite"/>
    </source>
</evidence>
<dbReference type="InterPro" id="IPR025295">
    <property type="entry name" value="eCIS_core_dom"/>
</dbReference>
<dbReference type="AlphaFoldDB" id="A0A511TBY2"/>
<dbReference type="Pfam" id="PF13699">
    <property type="entry name" value="eCIS_core"/>
    <property type="match status" value="1"/>
</dbReference>
<sequence length="589" mass="62941">MRMHTRKAQDPVRSSAPRPMARVGKGLVGRRSTFTENDAEHVASAPLGTWSIGDIPLFPPTAPQTKLAIGEAHGPLEREADRVADQVLRMPERVGPVGTSPLQLSRKCTSCEEEDTIQTMSAGARPSNWSRDTVSDVLRSPGQPLDAQTRAFFEPRFGHDFSSVRLHTDTRAAQSARSLNAHAYTVGHDVVFGRGQFAPGTHEGRRLLAHELTHVVQQSGARGLRSGSHQDTPRVSAGGASNTLMKKGFESTVQVCHRVLESRKFEVTNGGLRIVLLPQAVDRDVPNCRDFDYHVTLTRSVDWGFDKEIGTCEATTGGPRTFSFGNLSSGTYYLTVWRNFDHPHCCLEGDLMVFDEAVSEDSAGCTRHKSLSAMDIVHGALDLAGFIPVLGAIPDGVNAGIYALEGDWANAGLSAVAMVPAWGDGVKLGAIAGKGAIKVSEKAAFRLGEEGIAKGLKEVKAASQAEKAAVEATQGAAKTEKTVGKEAAAQAEKKEAKEAAQAEQAGKDSKKKKDKGSGGKWTCYGHSAVLQIPSALPENKCPYDGTYVDGPPVSAASEDAACLAAKHAFNAMMPRGCRPKHLACRCSKR</sequence>
<name>A0A511TBY2_MYXFU</name>
<organism evidence="3 6">
    <name type="scientific">Myxococcus fulvus</name>
    <dbReference type="NCBI Taxonomy" id="33"/>
    <lineage>
        <taxon>Bacteria</taxon>
        <taxon>Pseudomonadati</taxon>
        <taxon>Myxococcota</taxon>
        <taxon>Myxococcia</taxon>
        <taxon>Myxococcales</taxon>
        <taxon>Cystobacterineae</taxon>
        <taxon>Myxococcaceae</taxon>
        <taxon>Myxococcus</taxon>
    </lineage>
</organism>
<evidence type="ECO:0000313" key="3">
    <source>
        <dbReference type="EMBL" id="GEN11694.1"/>
    </source>
</evidence>
<comment type="caution">
    <text evidence="3">The sequence shown here is derived from an EMBL/GenBank/DDBJ whole genome shotgun (WGS) entry which is preliminary data.</text>
</comment>
<accession>A0A511TBY2</accession>
<dbReference type="EMBL" id="BJXR01000049">
    <property type="protein sequence ID" value="GEN11694.1"/>
    <property type="molecule type" value="Genomic_DNA"/>
</dbReference>
<dbReference type="RefSeq" id="WP_245772646.1">
    <property type="nucleotide sequence ID" value="NZ_FOIB01000015.1"/>
</dbReference>
<evidence type="ECO:0000313" key="5">
    <source>
        <dbReference type="Proteomes" id="UP000183760"/>
    </source>
</evidence>
<feature type="region of interest" description="Disordered" evidence="1">
    <location>
        <begin position="219"/>
        <end position="241"/>
    </location>
</feature>
<dbReference type="CDD" id="cd20745">
    <property type="entry name" value="FIX_RhsA_AHH_HNH-like"/>
    <property type="match status" value="1"/>
</dbReference>
<dbReference type="Proteomes" id="UP000183760">
    <property type="component" value="Unassembled WGS sequence"/>
</dbReference>
<feature type="domain" description="eCIS core" evidence="2">
    <location>
        <begin position="144"/>
        <end position="221"/>
    </location>
</feature>
<evidence type="ECO:0000313" key="6">
    <source>
        <dbReference type="Proteomes" id="UP000321514"/>
    </source>
</evidence>
<feature type="compositionally biased region" description="Basic and acidic residues" evidence="1">
    <location>
        <begin position="491"/>
        <end position="508"/>
    </location>
</feature>
<feature type="region of interest" description="Disordered" evidence="1">
    <location>
        <begin position="472"/>
        <end position="519"/>
    </location>
</feature>